<dbReference type="EMBL" id="JANUGU010000016">
    <property type="protein sequence ID" value="MCS0661205.1"/>
    <property type="molecule type" value="Genomic_DNA"/>
</dbReference>
<accession>A0ABT2D784</accession>
<dbReference type="Pfam" id="PF26207">
    <property type="entry name" value="Phage_phiTE_015"/>
    <property type="match status" value="1"/>
</dbReference>
<comment type="caution">
    <text evidence="1">The sequence shown here is derived from an EMBL/GenBank/DDBJ whole genome shotgun (WGS) entry which is preliminary data.</text>
</comment>
<keyword evidence="2" id="KW-1185">Reference proteome</keyword>
<evidence type="ECO:0000313" key="2">
    <source>
        <dbReference type="Proteomes" id="UP001204621"/>
    </source>
</evidence>
<organism evidence="1 2">
    <name type="scientific">Massilia terrae</name>
    <dbReference type="NCBI Taxonomy" id="1811224"/>
    <lineage>
        <taxon>Bacteria</taxon>
        <taxon>Pseudomonadati</taxon>
        <taxon>Pseudomonadota</taxon>
        <taxon>Betaproteobacteria</taxon>
        <taxon>Burkholderiales</taxon>
        <taxon>Oxalobacteraceae</taxon>
        <taxon>Telluria group</taxon>
        <taxon>Massilia</taxon>
    </lineage>
</organism>
<dbReference type="InterPro" id="IPR058601">
    <property type="entry name" value="Phage_phiTE_015-like"/>
</dbReference>
<reference evidence="1 2" key="1">
    <citation type="submission" date="2022-08" db="EMBL/GenBank/DDBJ databases">
        <title>Reclassification of Massilia species as members of the genera Telluria, Duganella, Pseudoduganella, Mokoshia gen. nov. and Zemynaea gen. nov. using orthogonal and non-orthogonal genome-based approaches.</title>
        <authorList>
            <person name="Bowman J.P."/>
        </authorList>
    </citation>
    <scope>NUCLEOTIDE SEQUENCE [LARGE SCALE GENOMIC DNA]</scope>
    <source>
        <strain evidence="1 2">JCM 31606</strain>
    </source>
</reference>
<name>A0ABT2D784_9BURK</name>
<gene>
    <name evidence="1" type="ORF">NX778_24335</name>
</gene>
<proteinExistence type="predicted"/>
<evidence type="ECO:0000313" key="1">
    <source>
        <dbReference type="EMBL" id="MCS0661205.1"/>
    </source>
</evidence>
<dbReference type="Proteomes" id="UP001204621">
    <property type="component" value="Unassembled WGS sequence"/>
</dbReference>
<dbReference type="RefSeq" id="WP_258814402.1">
    <property type="nucleotide sequence ID" value="NZ_JANUGU010000016.1"/>
</dbReference>
<protein>
    <recommendedName>
        <fullName evidence="3">Integrase</fullName>
    </recommendedName>
</protein>
<evidence type="ECO:0008006" key="3">
    <source>
        <dbReference type="Google" id="ProtNLM"/>
    </source>
</evidence>
<sequence length="117" mass="13393">MRNAFEAWAQRDGHIVRRREDKPDEYLVYETQRRWMIWQAALVHGAQEASLPAKFTAERIANMPAEEAAIRERTLNEVLDAINTLDDSVGLAGARKLILNLRTRHRALASEKIAEKA</sequence>